<feature type="region of interest" description="Disordered" evidence="1">
    <location>
        <begin position="29"/>
        <end position="80"/>
    </location>
</feature>
<sequence>MSRRPAVGPPVVAGRPSGTALVPVAGLLRTRPRPAGAGPGRRPGGVRPSSTAGPWTGPTMVHHTTRSGRREDDEERICGP</sequence>
<dbReference type="EMBL" id="JBHMFI010000001">
    <property type="protein sequence ID" value="MFB9073883.1"/>
    <property type="molecule type" value="Genomic_DNA"/>
</dbReference>
<comment type="caution">
    <text evidence="3">The sequence shown here is derived from an EMBL/GenBank/DDBJ whole genome shotgun (WGS) entry which is preliminary data.</text>
</comment>
<dbReference type="EMBL" id="JBHMFI010000010">
    <property type="protein sequence ID" value="MFB9075081.1"/>
    <property type="molecule type" value="Genomic_DNA"/>
</dbReference>
<organism evidence="3 4">
    <name type="scientific">Citricoccus parietis</name>
    <dbReference type="NCBI Taxonomy" id="592307"/>
    <lineage>
        <taxon>Bacteria</taxon>
        <taxon>Bacillati</taxon>
        <taxon>Actinomycetota</taxon>
        <taxon>Actinomycetes</taxon>
        <taxon>Micrococcales</taxon>
        <taxon>Micrococcaceae</taxon>
        <taxon>Citricoccus</taxon>
    </lineage>
</organism>
<evidence type="ECO:0000313" key="2">
    <source>
        <dbReference type="EMBL" id="MFB9073883.1"/>
    </source>
</evidence>
<name>A0ABV5G868_9MICC</name>
<evidence type="ECO:0000313" key="4">
    <source>
        <dbReference type="Proteomes" id="UP001589575"/>
    </source>
</evidence>
<keyword evidence="4" id="KW-1185">Reference proteome</keyword>
<evidence type="ECO:0000313" key="3">
    <source>
        <dbReference type="EMBL" id="MFB9075081.1"/>
    </source>
</evidence>
<proteinExistence type="predicted"/>
<gene>
    <name evidence="2" type="ORF">ACFFX0_22855</name>
    <name evidence="3" type="ORF">ACFFX0_29430</name>
</gene>
<protein>
    <submittedName>
        <fullName evidence="3">Uncharacterized protein</fullName>
    </submittedName>
</protein>
<dbReference type="Proteomes" id="UP001589575">
    <property type="component" value="Unassembled WGS sequence"/>
</dbReference>
<accession>A0ABV5G868</accession>
<reference evidence="3 4" key="1">
    <citation type="submission" date="2024-09" db="EMBL/GenBank/DDBJ databases">
        <authorList>
            <person name="Sun Q."/>
            <person name="Mori K."/>
        </authorList>
    </citation>
    <scope>NUCLEOTIDE SEQUENCE [LARGE SCALE GENOMIC DNA]</scope>
    <source>
        <strain evidence="3 4">CCM 7609</strain>
    </source>
</reference>
<evidence type="ECO:0000256" key="1">
    <source>
        <dbReference type="SAM" id="MobiDB-lite"/>
    </source>
</evidence>